<sequence>MVSLARLHELEAENKYLRKCCEAQQYLIFHGYWRSRDLHVPISKDHAEQVFNDRFRPFSWKTYSDVEWRRIHDCFYSHEVHLQRGSVDEMIMRVLEIAFPGIRFKYRIVKPRLEEYFAGVTCPPLAADIKTAVLEFVAQELAMEGSGDEVIRRARNRPAGLAEAFLRENYSIVVRHAGTVILRLNPADDSFKCVSDVIRRAYRSLQSDSDIDRFALIHDEVVLPSDLILRQMSNLDWELDEFFLLLLEEM</sequence>
<dbReference type="EMBL" id="CAJNDS010002615">
    <property type="protein sequence ID" value="CAE7546027.1"/>
    <property type="molecule type" value="Genomic_DNA"/>
</dbReference>
<evidence type="ECO:0000313" key="1">
    <source>
        <dbReference type="EMBL" id="CAE7546027.1"/>
    </source>
</evidence>
<accession>A0A812TXZ7</accession>
<keyword evidence="2" id="KW-1185">Reference proteome</keyword>
<organism evidence="1 2">
    <name type="scientific">Symbiodinium natans</name>
    <dbReference type="NCBI Taxonomy" id="878477"/>
    <lineage>
        <taxon>Eukaryota</taxon>
        <taxon>Sar</taxon>
        <taxon>Alveolata</taxon>
        <taxon>Dinophyceae</taxon>
        <taxon>Suessiales</taxon>
        <taxon>Symbiodiniaceae</taxon>
        <taxon>Symbiodinium</taxon>
    </lineage>
</organism>
<gene>
    <name evidence="1" type="ORF">SNAT2548_LOCUS30639</name>
</gene>
<proteinExistence type="predicted"/>
<comment type="caution">
    <text evidence="1">The sequence shown here is derived from an EMBL/GenBank/DDBJ whole genome shotgun (WGS) entry which is preliminary data.</text>
</comment>
<dbReference type="Proteomes" id="UP000604046">
    <property type="component" value="Unassembled WGS sequence"/>
</dbReference>
<reference evidence="1" key="1">
    <citation type="submission" date="2021-02" db="EMBL/GenBank/DDBJ databases">
        <authorList>
            <person name="Dougan E. K."/>
            <person name="Rhodes N."/>
            <person name="Thang M."/>
            <person name="Chan C."/>
        </authorList>
    </citation>
    <scope>NUCLEOTIDE SEQUENCE</scope>
</reference>
<evidence type="ECO:0000313" key="2">
    <source>
        <dbReference type="Proteomes" id="UP000604046"/>
    </source>
</evidence>
<dbReference type="AlphaFoldDB" id="A0A812TXZ7"/>
<name>A0A812TXZ7_9DINO</name>
<protein>
    <submittedName>
        <fullName evidence="1">Uncharacterized protein</fullName>
    </submittedName>
</protein>